<dbReference type="EMBL" id="JAUSTQ010000010">
    <property type="protein sequence ID" value="MDQ0160250.1"/>
    <property type="molecule type" value="Genomic_DNA"/>
</dbReference>
<organism evidence="2 3">
    <name type="scientific">Alkalibacillus salilacus</name>
    <dbReference type="NCBI Taxonomy" id="284582"/>
    <lineage>
        <taxon>Bacteria</taxon>
        <taxon>Bacillati</taxon>
        <taxon>Bacillota</taxon>
        <taxon>Bacilli</taxon>
        <taxon>Bacillales</taxon>
        <taxon>Bacillaceae</taxon>
        <taxon>Alkalibacillus</taxon>
    </lineage>
</organism>
<evidence type="ECO:0000313" key="2">
    <source>
        <dbReference type="EMBL" id="MDQ0160250.1"/>
    </source>
</evidence>
<keyword evidence="2" id="KW-0687">Ribonucleoprotein</keyword>
<sequence length="536" mass="60905">MIYCRQCGVANPSDANYCYNDGYPLEHHAYPPHMSSKSRESCTQCGAWRHEHASYCHICGEAFGQLQMQTFTLKRDVLTFKREGKTEVLKSILWTVPLALVSMIVMIVVMTLSLNDVDEQSVSRVNVGSSDVTAELLSYNNYFEHSISRIRQANEEGALNADQTYLTWQENLLLSHGITFEQKEKEDVSELNNGNESYTMDIEVQNSKPQYVFLIVLLTGISALIYRRFRPRISLFSMAISAVSFAIWYLLPVAVLSLIVSDSLSRELNSDRNREISFQFVLDGTFMVWGFLLIAVFFVAQLWREKRSLPYVLEGAKRGSYWLVLIFLLFYVGSLIVVSLSASDGHYINVLMRENLFVNAGLVSGFLTILLINTGFLNTLNLKTAMHEESELAFHLFNQSVSAPDEKMRNDSFMESFDQYTSPLSQLSPWFWFSFVILMLACLLMGAYIKSDSLITKFKLAVGISLVFSIINSFLVIIMSQRMVQVFDGQGRINLASYDLLMTMFVTFGFVMVFVIGGIGLRYLWKGANTNESNRT</sequence>
<gene>
    <name evidence="2" type="ORF">J2S77_002253</name>
</gene>
<feature type="transmembrane region" description="Helical" evidence="1">
    <location>
        <begin position="280"/>
        <end position="300"/>
    </location>
</feature>
<feature type="transmembrane region" description="Helical" evidence="1">
    <location>
        <begin position="430"/>
        <end position="448"/>
    </location>
</feature>
<keyword evidence="2" id="KW-0689">Ribosomal protein</keyword>
<dbReference type="GO" id="GO:0005840">
    <property type="term" value="C:ribosome"/>
    <property type="evidence" value="ECO:0007669"/>
    <property type="project" value="UniProtKB-KW"/>
</dbReference>
<comment type="caution">
    <text evidence="2">The sequence shown here is derived from an EMBL/GenBank/DDBJ whole genome shotgun (WGS) entry which is preliminary data.</text>
</comment>
<feature type="transmembrane region" description="Helical" evidence="1">
    <location>
        <begin position="460"/>
        <end position="480"/>
    </location>
</feature>
<evidence type="ECO:0000256" key="1">
    <source>
        <dbReference type="SAM" id="Phobius"/>
    </source>
</evidence>
<feature type="transmembrane region" description="Helical" evidence="1">
    <location>
        <begin position="235"/>
        <end position="260"/>
    </location>
</feature>
<dbReference type="RefSeq" id="WP_306977366.1">
    <property type="nucleotide sequence ID" value="NZ_JAUSTQ010000010.1"/>
</dbReference>
<feature type="transmembrane region" description="Helical" evidence="1">
    <location>
        <begin position="355"/>
        <end position="376"/>
    </location>
</feature>
<proteinExistence type="predicted"/>
<keyword evidence="1" id="KW-0812">Transmembrane</keyword>
<evidence type="ECO:0000313" key="3">
    <source>
        <dbReference type="Proteomes" id="UP001224359"/>
    </source>
</evidence>
<accession>A0ABT9VHB4</accession>
<feature type="transmembrane region" description="Helical" evidence="1">
    <location>
        <begin position="320"/>
        <end position="343"/>
    </location>
</feature>
<name>A0ABT9VHB4_9BACI</name>
<feature type="transmembrane region" description="Helical" evidence="1">
    <location>
        <begin position="211"/>
        <end position="229"/>
    </location>
</feature>
<dbReference type="Proteomes" id="UP001224359">
    <property type="component" value="Unassembled WGS sequence"/>
</dbReference>
<feature type="transmembrane region" description="Helical" evidence="1">
    <location>
        <begin position="92"/>
        <end position="114"/>
    </location>
</feature>
<keyword evidence="3" id="KW-1185">Reference proteome</keyword>
<keyword evidence="1" id="KW-1133">Transmembrane helix</keyword>
<protein>
    <submittedName>
        <fullName evidence="2">Ribosomal protein L40E/heme/copper-type cytochrome/quinol oxidase subunit 2</fullName>
    </submittedName>
</protein>
<keyword evidence="1" id="KW-0472">Membrane</keyword>
<feature type="transmembrane region" description="Helical" evidence="1">
    <location>
        <begin position="500"/>
        <end position="525"/>
    </location>
</feature>
<reference evidence="2 3" key="1">
    <citation type="submission" date="2023-07" db="EMBL/GenBank/DDBJ databases">
        <title>Genomic Encyclopedia of Type Strains, Phase IV (KMG-IV): sequencing the most valuable type-strain genomes for metagenomic binning, comparative biology and taxonomic classification.</title>
        <authorList>
            <person name="Goeker M."/>
        </authorList>
    </citation>
    <scope>NUCLEOTIDE SEQUENCE [LARGE SCALE GENOMIC DNA]</scope>
    <source>
        <strain evidence="2 3">DSM 16460</strain>
    </source>
</reference>